<evidence type="ECO:0000259" key="12">
    <source>
        <dbReference type="Pfam" id="PF16205"/>
    </source>
</evidence>
<dbReference type="EMBL" id="LS974622">
    <property type="protein sequence ID" value="CAG7871964.1"/>
    <property type="molecule type" value="Genomic_DNA"/>
</dbReference>
<dbReference type="PANTHER" id="PTHR31775">
    <property type="entry name" value="OS02G0117200 PROTEIN"/>
    <property type="match status" value="1"/>
</dbReference>
<dbReference type="GO" id="GO:0019843">
    <property type="term" value="F:rRNA binding"/>
    <property type="evidence" value="ECO:0007669"/>
    <property type="project" value="UniProtKB-KW"/>
</dbReference>
<keyword evidence="4" id="KW-0694">RNA-binding</keyword>
<dbReference type="Gene3D" id="2.40.50.1000">
    <property type="match status" value="1"/>
</dbReference>
<dbReference type="InterPro" id="IPR019979">
    <property type="entry name" value="Ribosomal_uS17_CS"/>
</dbReference>
<dbReference type="AlphaFoldDB" id="A0A8D9G8H8"/>
<feature type="compositionally biased region" description="Pro residues" evidence="9">
    <location>
        <begin position="43"/>
        <end position="53"/>
    </location>
</feature>
<keyword evidence="8" id="KW-0175">Coiled coil</keyword>
<proteinExistence type="inferred from homology"/>
<dbReference type="NCBIfam" id="NF006345">
    <property type="entry name" value="PRK08572.1"/>
    <property type="match status" value="1"/>
</dbReference>
<evidence type="ECO:0000313" key="14">
    <source>
        <dbReference type="Proteomes" id="UP000694005"/>
    </source>
</evidence>
<dbReference type="GO" id="GO:0006412">
    <property type="term" value="P:translation"/>
    <property type="evidence" value="ECO:0007669"/>
    <property type="project" value="InterPro"/>
</dbReference>
<dbReference type="Pfam" id="PF16205">
    <property type="entry name" value="Ribosomal_S17_N"/>
    <property type="match status" value="1"/>
</dbReference>
<evidence type="ECO:0000259" key="10">
    <source>
        <dbReference type="Pfam" id="PF03763"/>
    </source>
</evidence>
<dbReference type="Pfam" id="PF03763">
    <property type="entry name" value="Remorin_C"/>
    <property type="match status" value="1"/>
</dbReference>
<evidence type="ECO:0000259" key="11">
    <source>
        <dbReference type="Pfam" id="PF03766"/>
    </source>
</evidence>
<dbReference type="SUPFAM" id="SSF50249">
    <property type="entry name" value="Nucleic acid-binding proteins"/>
    <property type="match status" value="1"/>
</dbReference>
<feature type="region of interest" description="Disordered" evidence="9">
    <location>
        <begin position="1"/>
        <end position="58"/>
    </location>
</feature>
<dbReference type="PRINTS" id="PR00973">
    <property type="entry name" value="RIBOSOMALS17"/>
</dbReference>
<evidence type="ECO:0000256" key="4">
    <source>
        <dbReference type="ARBA" id="ARBA00022884"/>
    </source>
</evidence>
<evidence type="ECO:0000256" key="7">
    <source>
        <dbReference type="RuleBase" id="RU003872"/>
    </source>
</evidence>
<dbReference type="NCBIfam" id="TIGR03630">
    <property type="entry name" value="uS17_arch"/>
    <property type="match status" value="1"/>
</dbReference>
<dbReference type="Gramene" id="A06p42040.2_BraZ1">
    <property type="protein sequence ID" value="A06p42040.2_BraZ1.CDS"/>
    <property type="gene ID" value="A06g42040.2_BraZ1"/>
</dbReference>
<comment type="similarity">
    <text evidence="1">Belongs to the remorin family.</text>
</comment>
<evidence type="ECO:0000256" key="3">
    <source>
        <dbReference type="ARBA" id="ARBA00022730"/>
    </source>
</evidence>
<evidence type="ECO:0000256" key="2">
    <source>
        <dbReference type="ARBA" id="ARBA00010254"/>
    </source>
</evidence>
<feature type="compositionally biased region" description="Basic and acidic residues" evidence="9">
    <location>
        <begin position="1"/>
        <end position="10"/>
    </location>
</feature>
<dbReference type="PANTHER" id="PTHR31775:SF5">
    <property type="entry name" value="REMORIN 1.4"/>
    <property type="match status" value="1"/>
</dbReference>
<dbReference type="InterPro" id="IPR028333">
    <property type="entry name" value="Ribosomal_uS17_arc/euk"/>
</dbReference>
<protein>
    <recommendedName>
        <fullName evidence="15">40S ribosomal protein S11 N-terminal domain-containing protein</fullName>
    </recommendedName>
</protein>
<dbReference type="InterPro" id="IPR005518">
    <property type="entry name" value="Remorin_N"/>
</dbReference>
<evidence type="ECO:0000313" key="13">
    <source>
        <dbReference type="EMBL" id="CAG7871964.1"/>
    </source>
</evidence>
<name>A0A8D9G8H8_BRACM</name>
<dbReference type="InterPro" id="IPR032440">
    <property type="entry name" value="Ribosomal_uS17_N"/>
</dbReference>
<dbReference type="PROSITE" id="PS00056">
    <property type="entry name" value="RIBOSOMAL_S17"/>
    <property type="match status" value="1"/>
</dbReference>
<feature type="domain" description="Remorin N-terminal" evidence="11">
    <location>
        <begin position="34"/>
        <end position="91"/>
    </location>
</feature>
<dbReference type="Proteomes" id="UP000694005">
    <property type="component" value="Chromosome A06"/>
</dbReference>
<gene>
    <name evidence="13" type="ORF">BRAPAZ1V2_A06P42040.2</name>
</gene>
<dbReference type="FunFam" id="2.40.50.1000:FF:000003">
    <property type="entry name" value="40S ribosomal protein S11"/>
    <property type="match status" value="1"/>
</dbReference>
<dbReference type="GO" id="GO:0003729">
    <property type="term" value="F:mRNA binding"/>
    <property type="evidence" value="ECO:0007669"/>
    <property type="project" value="UniProtKB-ARBA"/>
</dbReference>
<comment type="similarity">
    <text evidence="2 7">Belongs to the universal ribosomal protein uS17 family.</text>
</comment>
<evidence type="ECO:0000256" key="6">
    <source>
        <dbReference type="ARBA" id="ARBA00023274"/>
    </source>
</evidence>
<dbReference type="GO" id="GO:0005840">
    <property type="term" value="C:ribosome"/>
    <property type="evidence" value="ECO:0007669"/>
    <property type="project" value="UniProtKB-KW"/>
</dbReference>
<feature type="compositionally biased region" description="Low complexity" evidence="9">
    <location>
        <begin position="13"/>
        <end position="28"/>
    </location>
</feature>
<dbReference type="Pfam" id="PF03766">
    <property type="entry name" value="Remorin_N"/>
    <property type="match status" value="1"/>
</dbReference>
<dbReference type="Pfam" id="PF00366">
    <property type="entry name" value="Ribosomal_S17"/>
    <property type="match status" value="1"/>
</dbReference>
<feature type="coiled-coil region" evidence="8">
    <location>
        <begin position="130"/>
        <end position="161"/>
    </location>
</feature>
<evidence type="ECO:0000256" key="1">
    <source>
        <dbReference type="ARBA" id="ARBA00005711"/>
    </source>
</evidence>
<keyword evidence="5 7" id="KW-0689">Ribosomal protein</keyword>
<accession>A0A8D9G8H8</accession>
<feature type="domain" description="Small ribosomal subunit protein uS17 N-terminal" evidence="12">
    <location>
        <begin position="241"/>
        <end position="309"/>
    </location>
</feature>
<evidence type="ECO:0000256" key="5">
    <source>
        <dbReference type="ARBA" id="ARBA00022980"/>
    </source>
</evidence>
<dbReference type="CDD" id="cd00364">
    <property type="entry name" value="Ribosomal_uS17"/>
    <property type="match status" value="1"/>
</dbReference>
<dbReference type="InterPro" id="IPR005516">
    <property type="entry name" value="Remorin_C"/>
</dbReference>
<dbReference type="GO" id="GO:1990904">
    <property type="term" value="C:ribonucleoprotein complex"/>
    <property type="evidence" value="ECO:0007669"/>
    <property type="project" value="UniProtKB-KW"/>
</dbReference>
<evidence type="ECO:0008006" key="15">
    <source>
        <dbReference type="Google" id="ProtNLM"/>
    </source>
</evidence>
<reference evidence="13 14" key="1">
    <citation type="submission" date="2021-07" db="EMBL/GenBank/DDBJ databases">
        <authorList>
            <consortium name="Genoscope - CEA"/>
            <person name="William W."/>
        </authorList>
    </citation>
    <scope>NUCLEOTIDE SEQUENCE [LARGE SCALE GENOMIC DNA]</scope>
</reference>
<keyword evidence="3" id="KW-0699">rRNA-binding</keyword>
<evidence type="ECO:0000256" key="8">
    <source>
        <dbReference type="SAM" id="Coils"/>
    </source>
</evidence>
<evidence type="ECO:0000256" key="9">
    <source>
        <dbReference type="SAM" id="MobiDB-lite"/>
    </source>
</evidence>
<organism evidence="13 14">
    <name type="scientific">Brassica campestris</name>
    <name type="common">Field mustard</name>
    <dbReference type="NCBI Taxonomy" id="3711"/>
    <lineage>
        <taxon>Eukaryota</taxon>
        <taxon>Viridiplantae</taxon>
        <taxon>Streptophyta</taxon>
        <taxon>Embryophyta</taxon>
        <taxon>Tracheophyta</taxon>
        <taxon>Spermatophyta</taxon>
        <taxon>Magnoliopsida</taxon>
        <taxon>eudicotyledons</taxon>
        <taxon>Gunneridae</taxon>
        <taxon>Pentapetalae</taxon>
        <taxon>rosids</taxon>
        <taxon>malvids</taxon>
        <taxon>Brassicales</taxon>
        <taxon>Brassicaceae</taxon>
        <taxon>Brassiceae</taxon>
        <taxon>Brassica</taxon>
    </lineage>
</organism>
<keyword evidence="6 7" id="KW-0687">Ribonucleoprotein</keyword>
<feature type="domain" description="Remorin C-terminal" evidence="10">
    <location>
        <begin position="95"/>
        <end position="200"/>
    </location>
</feature>
<sequence>MAEEEQKKVTENVTTVSEPTPSTPAPVEKPVDAVDVAPQEKPVAPPPVLPSPAPVEEKLEDSKAIVPIVAKEAGEEKKEGSVNRDAVLARVETEKRMSLIKAWEEAEKCKVENKAEKKLSSIGSWENNKKAAVEAELKKMEEQLEKKKAEYVELMKNKIAQIHKQAEEKRAMIEARRGEEVLKAEELAAKYRATGTAPKKLFGCIHGGTGSISCALYVYVFPYLRFCTLDESLIIFFLLLQTEKAFLKQPKVFLSSKKSGKGKRPGKGGNRFWKNIGLGFKTPRDAIDGHYIDKKCPFTGTVSVRGRILAGTCHSAKMQRTIIVRRNYLHFVKKYQRYEKRHSNIPAHVSPCFRVKEGDHVIIGQCRPLSKTVRFNVLKVIPAGASAFAKKAFTGM</sequence>
<dbReference type="InterPro" id="IPR012340">
    <property type="entry name" value="NA-bd_OB-fold"/>
</dbReference>
<dbReference type="InterPro" id="IPR000266">
    <property type="entry name" value="Ribosomal_uS17"/>
</dbReference>
<dbReference type="GO" id="GO:0003735">
    <property type="term" value="F:structural constituent of ribosome"/>
    <property type="evidence" value="ECO:0007669"/>
    <property type="project" value="InterPro"/>
</dbReference>